<evidence type="ECO:0000256" key="6">
    <source>
        <dbReference type="ARBA" id="ARBA00022741"/>
    </source>
</evidence>
<evidence type="ECO:0000259" key="12">
    <source>
        <dbReference type="Pfam" id="PF01743"/>
    </source>
</evidence>
<feature type="binding site" evidence="11">
    <location>
        <position position="156"/>
    </location>
    <ligand>
        <name>ATP</name>
        <dbReference type="ChEBI" id="CHEBI:30616"/>
    </ligand>
</feature>
<evidence type="ECO:0000259" key="14">
    <source>
        <dbReference type="Pfam" id="PF13735"/>
    </source>
</evidence>
<evidence type="ECO:0000256" key="5">
    <source>
        <dbReference type="ARBA" id="ARBA00022723"/>
    </source>
</evidence>
<evidence type="ECO:0000256" key="4">
    <source>
        <dbReference type="ARBA" id="ARBA00022695"/>
    </source>
</evidence>
<feature type="binding site" evidence="11">
    <location>
        <position position="32"/>
    </location>
    <ligand>
        <name>CTP</name>
        <dbReference type="ChEBI" id="CHEBI:37563"/>
    </ligand>
</feature>
<keyword evidence="10 11" id="KW-0694">RNA-binding</keyword>
<feature type="binding site" evidence="11">
    <location>
        <position position="162"/>
    </location>
    <ligand>
        <name>CTP</name>
        <dbReference type="ChEBI" id="CHEBI:37563"/>
    </ligand>
</feature>
<dbReference type="Gene3D" id="1.20.58.560">
    <property type="match status" value="1"/>
</dbReference>
<feature type="binding site" evidence="11">
    <location>
        <position position="113"/>
    </location>
    <ligand>
        <name>CTP</name>
        <dbReference type="ChEBI" id="CHEBI:37563"/>
    </ligand>
</feature>
<evidence type="ECO:0000256" key="7">
    <source>
        <dbReference type="ARBA" id="ARBA00022800"/>
    </source>
</evidence>
<dbReference type="PANTHER" id="PTHR46173:SF1">
    <property type="entry name" value="CCA TRNA NUCLEOTIDYLTRANSFERASE 1, MITOCHONDRIAL"/>
    <property type="match status" value="1"/>
</dbReference>
<dbReference type="GO" id="GO:0001680">
    <property type="term" value="P:tRNA 3'-terminal CCA addition"/>
    <property type="evidence" value="ECO:0007669"/>
    <property type="project" value="UniProtKB-UniRule"/>
</dbReference>
<keyword evidence="6 11" id="KW-0547">Nucleotide-binding</keyword>
<evidence type="ECO:0000259" key="13">
    <source>
        <dbReference type="Pfam" id="PF12627"/>
    </source>
</evidence>
<dbReference type="RefSeq" id="WP_117152169.1">
    <property type="nucleotide sequence ID" value="NZ_BMLG01000001.1"/>
</dbReference>
<evidence type="ECO:0000313" key="15">
    <source>
        <dbReference type="EMBL" id="GGM22983.1"/>
    </source>
</evidence>
<reference evidence="15" key="1">
    <citation type="journal article" date="2014" name="Int. J. Syst. Evol. Microbiol.">
        <title>Complete genome sequence of Corynebacterium casei LMG S-19264T (=DSM 44701T), isolated from a smear-ripened cheese.</title>
        <authorList>
            <consortium name="US DOE Joint Genome Institute (JGI-PGF)"/>
            <person name="Walter F."/>
            <person name="Albersmeier A."/>
            <person name="Kalinowski J."/>
            <person name="Ruckert C."/>
        </authorList>
    </citation>
    <scope>NUCLEOTIDE SEQUENCE</scope>
    <source>
        <strain evidence="15">CGMCC 1.6333</strain>
    </source>
</reference>
<keyword evidence="7 11" id="KW-0692">RNA repair</keyword>
<feature type="binding site" evidence="11">
    <location>
        <position position="44"/>
    </location>
    <ligand>
        <name>Mg(2+)</name>
        <dbReference type="ChEBI" id="CHEBI:18420"/>
    </ligand>
</feature>
<dbReference type="Pfam" id="PF13735">
    <property type="entry name" value="tRNA_NucTran2_2"/>
    <property type="match status" value="1"/>
</dbReference>
<feature type="binding site" evidence="11">
    <location>
        <position position="165"/>
    </location>
    <ligand>
        <name>CTP</name>
        <dbReference type="ChEBI" id="CHEBI:37563"/>
    </ligand>
</feature>
<dbReference type="EMBL" id="BMLG01000001">
    <property type="protein sequence ID" value="GGM22983.1"/>
    <property type="molecule type" value="Genomic_DNA"/>
</dbReference>
<evidence type="ECO:0000256" key="8">
    <source>
        <dbReference type="ARBA" id="ARBA00022840"/>
    </source>
</evidence>
<keyword evidence="9 11" id="KW-0460">Magnesium</keyword>
<keyword evidence="2 11" id="KW-0808">Transferase</keyword>
<comment type="subunit">
    <text evidence="11">Homodimer.</text>
</comment>
<keyword evidence="8 11" id="KW-0067">ATP-binding</keyword>
<evidence type="ECO:0000256" key="2">
    <source>
        <dbReference type="ARBA" id="ARBA00022679"/>
    </source>
</evidence>
<feature type="binding site" evidence="11">
    <location>
        <position position="159"/>
    </location>
    <ligand>
        <name>ATP</name>
        <dbReference type="ChEBI" id="CHEBI:30616"/>
    </ligand>
</feature>
<feature type="domain" description="CCA-adding enzyme C-terminal" evidence="14">
    <location>
        <begin position="255"/>
        <end position="392"/>
    </location>
</feature>
<evidence type="ECO:0000256" key="11">
    <source>
        <dbReference type="HAMAP-Rule" id="MF_01263"/>
    </source>
</evidence>
<comment type="miscellaneous">
    <text evidence="11">A single active site specifically recognizes both ATP and CTP and is responsible for their addition.</text>
</comment>
<dbReference type="InterPro" id="IPR032810">
    <property type="entry name" value="CCA-adding_enz_C"/>
</dbReference>
<comment type="catalytic activity">
    <reaction evidence="11">
        <text>a tRNA with a 3' CCA end + 2 CTP + ATP = a tRNA with a 3' CCACCA end + 3 diphosphate</text>
        <dbReference type="Rhea" id="RHEA:76235"/>
        <dbReference type="Rhea" id="RHEA-COMP:10468"/>
        <dbReference type="Rhea" id="RHEA-COMP:18655"/>
        <dbReference type="ChEBI" id="CHEBI:30616"/>
        <dbReference type="ChEBI" id="CHEBI:33019"/>
        <dbReference type="ChEBI" id="CHEBI:37563"/>
        <dbReference type="ChEBI" id="CHEBI:83071"/>
        <dbReference type="ChEBI" id="CHEBI:195187"/>
    </reaction>
</comment>
<keyword evidence="4 11" id="KW-0548">Nucleotidyltransferase</keyword>
<feature type="binding site" evidence="11">
    <location>
        <position position="159"/>
    </location>
    <ligand>
        <name>CTP</name>
        <dbReference type="ChEBI" id="CHEBI:37563"/>
    </ligand>
</feature>
<evidence type="ECO:0000256" key="9">
    <source>
        <dbReference type="ARBA" id="ARBA00022842"/>
    </source>
</evidence>
<dbReference type="Proteomes" id="UP000618460">
    <property type="component" value="Unassembled WGS sequence"/>
</dbReference>
<feature type="binding site" evidence="11">
    <location>
        <position position="162"/>
    </location>
    <ligand>
        <name>ATP</name>
        <dbReference type="ChEBI" id="CHEBI:30616"/>
    </ligand>
</feature>
<evidence type="ECO:0000313" key="16">
    <source>
        <dbReference type="Proteomes" id="UP000618460"/>
    </source>
</evidence>
<dbReference type="Pfam" id="PF12627">
    <property type="entry name" value="PolyA_pol_RNAbd"/>
    <property type="match status" value="1"/>
</dbReference>
<dbReference type="GO" id="GO:0000287">
    <property type="term" value="F:magnesium ion binding"/>
    <property type="evidence" value="ECO:0007669"/>
    <property type="project" value="UniProtKB-UniRule"/>
</dbReference>
<evidence type="ECO:0000256" key="1">
    <source>
        <dbReference type="ARBA" id="ARBA00001946"/>
    </source>
</evidence>
<feature type="binding site" evidence="11">
    <location>
        <position position="42"/>
    </location>
    <ligand>
        <name>Mg(2+)</name>
        <dbReference type="ChEBI" id="CHEBI:18420"/>
    </ligand>
</feature>
<comment type="caution">
    <text evidence="15">The sequence shown here is derived from an EMBL/GenBank/DDBJ whole genome shotgun (WGS) entry which is preliminary data.</text>
</comment>
<dbReference type="GO" id="GO:0005524">
    <property type="term" value="F:ATP binding"/>
    <property type="evidence" value="ECO:0007669"/>
    <property type="project" value="UniProtKB-UniRule"/>
</dbReference>
<dbReference type="InterPro" id="IPR023068">
    <property type="entry name" value="CCA-adding_enz_firmicutes"/>
</dbReference>
<keyword evidence="3 11" id="KW-0819">tRNA processing</keyword>
<comment type="cofactor">
    <cofactor evidence="1 11">
        <name>Mg(2+)</name>
        <dbReference type="ChEBI" id="CHEBI:18420"/>
    </cofactor>
</comment>
<comment type="similarity">
    <text evidence="11">Belongs to the tRNA nucleotidyltransferase/poly(A) polymerase family. Bacterial CCA-adding enzyme type 3 subfamily.</text>
</comment>
<dbReference type="SUPFAM" id="SSF81301">
    <property type="entry name" value="Nucleotidyltransferase"/>
    <property type="match status" value="1"/>
</dbReference>
<feature type="domain" description="tRNA nucleotidyltransferase/poly(A) polymerase RNA and SrmB- binding" evidence="13">
    <location>
        <begin position="171"/>
        <end position="223"/>
    </location>
</feature>
<protein>
    <recommendedName>
        <fullName evidence="11">CCA-adding enzyme</fullName>
        <ecNumber evidence="11">2.7.7.72</ecNumber>
    </recommendedName>
    <alternativeName>
        <fullName evidence="11">CCA tRNA nucleotidyltransferase</fullName>
    </alternativeName>
    <alternativeName>
        <fullName evidence="11">tRNA CCA-pyrophosphorylase</fullName>
    </alternativeName>
    <alternativeName>
        <fullName evidence="11">tRNA adenylyl-/cytidylyl- transferase</fullName>
    </alternativeName>
    <alternativeName>
        <fullName evidence="11">tRNA nucleotidyltransferase</fullName>
    </alternativeName>
    <alternativeName>
        <fullName evidence="11">tRNA-NT</fullName>
    </alternativeName>
</protein>
<feature type="binding site" evidence="11">
    <location>
        <position position="29"/>
    </location>
    <ligand>
        <name>ATP</name>
        <dbReference type="ChEBI" id="CHEBI:30616"/>
    </ligand>
</feature>
<dbReference type="Gene3D" id="3.30.460.10">
    <property type="entry name" value="Beta Polymerase, domain 2"/>
    <property type="match status" value="1"/>
</dbReference>
<dbReference type="GO" id="GO:0000049">
    <property type="term" value="F:tRNA binding"/>
    <property type="evidence" value="ECO:0007669"/>
    <property type="project" value="UniProtKB-UniRule"/>
</dbReference>
<dbReference type="NCBIfam" id="NF009814">
    <property type="entry name" value="PRK13299.1"/>
    <property type="match status" value="1"/>
</dbReference>
<feature type="binding site" evidence="11">
    <location>
        <position position="29"/>
    </location>
    <ligand>
        <name>CTP</name>
        <dbReference type="ChEBI" id="CHEBI:37563"/>
    </ligand>
</feature>
<dbReference type="PANTHER" id="PTHR46173">
    <property type="entry name" value="CCA TRNA NUCLEOTIDYLTRANSFERASE 1, MITOCHONDRIAL"/>
    <property type="match status" value="1"/>
</dbReference>
<feature type="domain" description="Poly A polymerase head" evidence="12">
    <location>
        <begin position="24"/>
        <end position="144"/>
    </location>
</feature>
<accession>A0A917TH12</accession>
<feature type="binding site" evidence="11">
    <location>
        <position position="113"/>
    </location>
    <ligand>
        <name>ATP</name>
        <dbReference type="ChEBI" id="CHEBI:30616"/>
    </ligand>
</feature>
<gene>
    <name evidence="11 15" type="primary">cca</name>
    <name evidence="15" type="ORF">GCM10011351_06070</name>
</gene>
<dbReference type="InterPro" id="IPR002646">
    <property type="entry name" value="PolA_pol_head_dom"/>
</dbReference>
<dbReference type="InterPro" id="IPR032828">
    <property type="entry name" value="PolyA_RNA-bd"/>
</dbReference>
<feature type="binding site" evidence="11">
    <location>
        <position position="165"/>
    </location>
    <ligand>
        <name>ATP</name>
        <dbReference type="ChEBI" id="CHEBI:30616"/>
    </ligand>
</feature>
<organism evidence="15 16">
    <name type="scientific">Paraliobacillus quinghaiensis</name>
    <dbReference type="NCBI Taxonomy" id="470815"/>
    <lineage>
        <taxon>Bacteria</taxon>
        <taxon>Bacillati</taxon>
        <taxon>Bacillota</taxon>
        <taxon>Bacilli</taxon>
        <taxon>Bacillales</taxon>
        <taxon>Bacillaceae</taxon>
        <taxon>Paraliobacillus</taxon>
    </lineage>
</organism>
<comment type="catalytic activity">
    <reaction evidence="11">
        <text>a tRNA precursor + 2 CTP + ATP = a tRNA with a 3' CCA end + 3 diphosphate</text>
        <dbReference type="Rhea" id="RHEA:14433"/>
        <dbReference type="Rhea" id="RHEA-COMP:10465"/>
        <dbReference type="Rhea" id="RHEA-COMP:10468"/>
        <dbReference type="ChEBI" id="CHEBI:30616"/>
        <dbReference type="ChEBI" id="CHEBI:33019"/>
        <dbReference type="ChEBI" id="CHEBI:37563"/>
        <dbReference type="ChEBI" id="CHEBI:74896"/>
        <dbReference type="ChEBI" id="CHEBI:83071"/>
        <dbReference type="EC" id="2.7.7.72"/>
    </reaction>
</comment>
<feature type="binding site" evidence="11">
    <location>
        <position position="156"/>
    </location>
    <ligand>
        <name>CTP</name>
        <dbReference type="ChEBI" id="CHEBI:37563"/>
    </ligand>
</feature>
<dbReference type="Pfam" id="PF01743">
    <property type="entry name" value="PolyA_pol"/>
    <property type="match status" value="1"/>
</dbReference>
<dbReference type="Gene3D" id="1.10.110.30">
    <property type="match status" value="1"/>
</dbReference>
<evidence type="ECO:0000256" key="3">
    <source>
        <dbReference type="ARBA" id="ARBA00022694"/>
    </source>
</evidence>
<dbReference type="CDD" id="cd05398">
    <property type="entry name" value="NT_ClassII-CCAase"/>
    <property type="match status" value="1"/>
</dbReference>
<sequence length="402" mass="46292">MVLDPLFHKAIPILENLEQHGYQAYFVGGSVRDHLLGNSVKDIDIATSATPTEVQAIFSKVIPVGIEHGTVIVRHNKQSYEVTTFRKDGNYSDFRHPDEVFFVSKIDDDLSRRDFTINAMAMNKHGDIHDPFHGEQDIKRQLIRTVGLASDRFYEDPLRMLRALRFVSQLGFSIEQHTLESIKKQVNFVNELAVERLAVEFEKTIAGAYVTSAIPFYRDVNLWGQLPVFKEQPKLTTHVEALNQPLALLYEVFALLKIKQPELDLRQMIRLWKLSNNTYNAANKLVQLLSQYEQNGLNNWLIYQLPESLYVSFIRLIDVLHQENDITLMTIKDVASKLKITSISDVAFTGKDIINLYQNRNKGPWIQSYLNQIEKAIVTGELQNHFQDIKEWILSCHPPEKS</sequence>
<proteinExistence type="inferred from homology"/>
<keyword evidence="16" id="KW-1185">Reference proteome</keyword>
<dbReference type="GO" id="GO:0042245">
    <property type="term" value="P:RNA repair"/>
    <property type="evidence" value="ECO:0007669"/>
    <property type="project" value="UniProtKB-KW"/>
</dbReference>
<keyword evidence="5 11" id="KW-0479">Metal-binding</keyword>
<reference evidence="15" key="2">
    <citation type="submission" date="2020-09" db="EMBL/GenBank/DDBJ databases">
        <authorList>
            <person name="Sun Q."/>
            <person name="Zhou Y."/>
        </authorList>
    </citation>
    <scope>NUCLEOTIDE SEQUENCE</scope>
    <source>
        <strain evidence="15">CGMCC 1.6333</strain>
    </source>
</reference>
<dbReference type="EC" id="2.7.7.72" evidence="11"/>
<dbReference type="SUPFAM" id="SSF81891">
    <property type="entry name" value="Poly A polymerase C-terminal region-like"/>
    <property type="match status" value="1"/>
</dbReference>
<dbReference type="InterPro" id="IPR050264">
    <property type="entry name" value="Bact_CCA-adding_enz_type3_sf"/>
</dbReference>
<dbReference type="InterPro" id="IPR043519">
    <property type="entry name" value="NT_sf"/>
</dbReference>
<dbReference type="Gene3D" id="1.10.246.80">
    <property type="match status" value="1"/>
</dbReference>
<dbReference type="AlphaFoldDB" id="A0A917TH12"/>
<comment type="function">
    <text evidence="11">Catalyzes the addition and repair of the essential 3'-terminal CCA sequence in tRNAs without using a nucleic acid template. Adds these three nucleotides in the order of C, C, and A to the tRNA nucleotide-73, using CTP and ATP as substrates and producing inorganic pyrophosphate. tRNA 3'-terminal CCA addition is required both for tRNA processing and repair. Also involved in tRNA surveillance by mediating tandem CCA addition to generate a CCACCA at the 3' terminus of unstable tRNAs. While stable tRNAs receive only 3'-terminal CCA, unstable tRNAs are marked with CCACCA and rapidly degraded.</text>
</comment>
<evidence type="ECO:0000256" key="10">
    <source>
        <dbReference type="ARBA" id="ARBA00022884"/>
    </source>
</evidence>
<feature type="binding site" evidence="11">
    <location>
        <position position="32"/>
    </location>
    <ligand>
        <name>ATP</name>
        <dbReference type="ChEBI" id="CHEBI:30616"/>
    </ligand>
</feature>
<dbReference type="OrthoDB" id="9805698at2"/>
<dbReference type="HAMAP" id="MF_01263">
    <property type="entry name" value="CCA_bact_type3"/>
    <property type="match status" value="1"/>
</dbReference>
<dbReference type="GO" id="GO:0004810">
    <property type="term" value="F:CCA tRNA nucleotidyltransferase activity"/>
    <property type="evidence" value="ECO:0007669"/>
    <property type="project" value="UniProtKB-UniRule"/>
</dbReference>
<name>A0A917TH12_9BACI</name>